<dbReference type="InterPro" id="IPR009003">
    <property type="entry name" value="Peptidase_S1_PA"/>
</dbReference>
<dbReference type="KEGG" id="dpo:26533140"/>
<protein>
    <submittedName>
        <fullName evidence="7 8">Trypsin-3-like</fullName>
    </submittedName>
</protein>
<keyword evidence="3" id="KW-0378">Hydrolase</keyword>
<reference evidence="7 8" key="1">
    <citation type="submission" date="2025-04" db="UniProtKB">
        <authorList>
            <consortium name="RefSeq"/>
        </authorList>
    </citation>
    <scope>IDENTIFICATION</scope>
    <source>
        <strain evidence="7 8">MV-25-SWS-2005</strain>
        <tissue evidence="7 8">Whole body</tissue>
    </source>
</reference>
<dbReference type="SMART" id="SM00020">
    <property type="entry name" value="Tryp_SPc"/>
    <property type="match status" value="1"/>
</dbReference>
<dbReference type="RefSeq" id="XP_015036818.2">
    <property type="nucleotide sequence ID" value="XM_015181332.2"/>
</dbReference>
<dbReference type="InterPro" id="IPR018114">
    <property type="entry name" value="TRYPSIN_HIS"/>
</dbReference>
<evidence type="ECO:0000256" key="3">
    <source>
        <dbReference type="RuleBase" id="RU363034"/>
    </source>
</evidence>
<feature type="signal peptide" evidence="4">
    <location>
        <begin position="1"/>
        <end position="23"/>
    </location>
</feature>
<evidence type="ECO:0000256" key="2">
    <source>
        <dbReference type="ARBA" id="ARBA00024195"/>
    </source>
</evidence>
<dbReference type="PANTHER" id="PTHR24256">
    <property type="entry name" value="TRYPTASE-RELATED"/>
    <property type="match status" value="1"/>
</dbReference>
<dbReference type="GO" id="GO:0004252">
    <property type="term" value="F:serine-type endopeptidase activity"/>
    <property type="evidence" value="ECO:0007669"/>
    <property type="project" value="InterPro"/>
</dbReference>
<evidence type="ECO:0000259" key="5">
    <source>
        <dbReference type="PROSITE" id="PS50240"/>
    </source>
</evidence>
<dbReference type="InterPro" id="IPR001314">
    <property type="entry name" value="Peptidase_S1A"/>
</dbReference>
<dbReference type="Proteomes" id="UP000001819">
    <property type="component" value="Chromosome 4"/>
</dbReference>
<dbReference type="Pfam" id="PF00089">
    <property type="entry name" value="Trypsin"/>
    <property type="match status" value="1"/>
</dbReference>
<evidence type="ECO:0000313" key="6">
    <source>
        <dbReference type="Proteomes" id="UP000001819"/>
    </source>
</evidence>
<dbReference type="Gene3D" id="2.40.10.10">
    <property type="entry name" value="Trypsin-like serine proteases"/>
    <property type="match status" value="1"/>
</dbReference>
<keyword evidence="4" id="KW-0732">Signal</keyword>
<dbReference type="SUPFAM" id="SSF50494">
    <property type="entry name" value="Trypsin-like serine proteases"/>
    <property type="match status" value="1"/>
</dbReference>
<proteinExistence type="inferred from homology"/>
<dbReference type="GO" id="GO:0006508">
    <property type="term" value="P:proteolysis"/>
    <property type="evidence" value="ECO:0007669"/>
    <property type="project" value="UniProtKB-KW"/>
</dbReference>
<name>A0A6I8VAU0_DROPS</name>
<sequence length="343" mass="38464">MLFKLVIWLILVVCVVERNPAEANEYYTCDSLSEKCVLFHACIHAKHKGYFKICAINSICCRVPKKPKADTRSSRACLSYASNTTFCPRHLFISHSQESYRNELQYMAHIGLTNPRAWICGGTLIHSKFVLTAAHCVILERAVGTEEPGFLVRLGGHNSTDGAIYEVAEKIPHPDYKEEDGTKNDIALLKLTKTVVFNDQVKPACLPTTSGQEHAKMTVSGWGLYSSYEPNKPAPQLRKADVTQFKYAECNEENEVLQEMKICAGGENDASDSCQGDSGGPLAIWHPEWGSCLGQVFGIVSEGSFCDTKSPRTIYTRVFYYLQWIEDIVWKTREETLSAAEWK</sequence>
<keyword evidence="3" id="KW-0645">Protease</keyword>
<feature type="chain" id="PRO_5044634494" evidence="4">
    <location>
        <begin position="24"/>
        <end position="343"/>
    </location>
</feature>
<accession>A0A6I8VAU0</accession>
<dbReference type="RefSeq" id="XP_015036817.2">
    <property type="nucleotide sequence ID" value="XM_015181331.2"/>
</dbReference>
<dbReference type="CDD" id="cd00190">
    <property type="entry name" value="Tryp_SPc"/>
    <property type="match status" value="1"/>
</dbReference>
<dbReference type="InterPro" id="IPR033116">
    <property type="entry name" value="TRYPSIN_SER"/>
</dbReference>
<keyword evidence="1" id="KW-1015">Disulfide bond</keyword>
<dbReference type="FunFam" id="2.40.10.10:FF:000068">
    <property type="entry name" value="transmembrane protease serine 2"/>
    <property type="match status" value="1"/>
</dbReference>
<dbReference type="PRINTS" id="PR00722">
    <property type="entry name" value="CHYMOTRYPSIN"/>
</dbReference>
<evidence type="ECO:0000256" key="1">
    <source>
        <dbReference type="ARBA" id="ARBA00023157"/>
    </source>
</evidence>
<feature type="domain" description="Peptidase S1" evidence="5">
    <location>
        <begin position="93"/>
        <end position="330"/>
    </location>
</feature>
<comment type="similarity">
    <text evidence="2">Belongs to the peptidase S1 family. CLIP subfamily.</text>
</comment>
<dbReference type="PROSITE" id="PS50240">
    <property type="entry name" value="TRYPSIN_DOM"/>
    <property type="match status" value="1"/>
</dbReference>
<organism evidence="6 7">
    <name type="scientific">Drosophila pseudoobscura pseudoobscura</name>
    <name type="common">Fruit fly</name>
    <dbReference type="NCBI Taxonomy" id="46245"/>
    <lineage>
        <taxon>Eukaryota</taxon>
        <taxon>Metazoa</taxon>
        <taxon>Ecdysozoa</taxon>
        <taxon>Arthropoda</taxon>
        <taxon>Hexapoda</taxon>
        <taxon>Insecta</taxon>
        <taxon>Pterygota</taxon>
        <taxon>Neoptera</taxon>
        <taxon>Endopterygota</taxon>
        <taxon>Diptera</taxon>
        <taxon>Brachycera</taxon>
        <taxon>Muscomorpha</taxon>
        <taxon>Ephydroidea</taxon>
        <taxon>Drosophilidae</taxon>
        <taxon>Drosophila</taxon>
        <taxon>Sophophora</taxon>
    </lineage>
</organism>
<evidence type="ECO:0000313" key="8">
    <source>
        <dbReference type="RefSeq" id="XP_015036818.2"/>
    </source>
</evidence>
<dbReference type="InterPro" id="IPR043504">
    <property type="entry name" value="Peptidase_S1_PA_chymotrypsin"/>
</dbReference>
<dbReference type="InterPro" id="IPR051487">
    <property type="entry name" value="Ser/Thr_Proteases_Immune/Dev"/>
</dbReference>
<dbReference type="PROSITE" id="PS00135">
    <property type="entry name" value="TRYPSIN_SER"/>
    <property type="match status" value="1"/>
</dbReference>
<dbReference type="AlphaFoldDB" id="A0A6I8VAU0"/>
<dbReference type="ExpressionAtlas" id="A0A6I8VAU0">
    <property type="expression patterns" value="baseline"/>
</dbReference>
<keyword evidence="3" id="KW-0720">Serine protease</keyword>
<dbReference type="PROSITE" id="PS00134">
    <property type="entry name" value="TRYPSIN_HIS"/>
    <property type="match status" value="1"/>
</dbReference>
<evidence type="ECO:0000313" key="7">
    <source>
        <dbReference type="RefSeq" id="XP_015036817.2"/>
    </source>
</evidence>
<evidence type="ECO:0000256" key="4">
    <source>
        <dbReference type="SAM" id="SignalP"/>
    </source>
</evidence>
<keyword evidence="6" id="KW-1185">Reference proteome</keyword>
<gene>
    <name evidence="7 8" type="primary">LOC26533140</name>
</gene>
<dbReference type="InterPro" id="IPR001254">
    <property type="entry name" value="Trypsin_dom"/>
</dbReference>